<feature type="region of interest" description="Disordered" evidence="1">
    <location>
        <begin position="287"/>
        <end position="330"/>
    </location>
</feature>
<proteinExistence type="predicted"/>
<evidence type="ECO:0008006" key="4">
    <source>
        <dbReference type="Google" id="ProtNLM"/>
    </source>
</evidence>
<protein>
    <recommendedName>
        <fullName evidence="4">Thiaminase-2/PQQC domain-containing protein</fullName>
    </recommendedName>
</protein>
<dbReference type="PANTHER" id="PTHR41813">
    <property type="entry name" value="REGULATOR PAB1642, PUTATIVE (AFU_ORTHOLOGUE AFUA_3G11955)-RELATED"/>
    <property type="match status" value="1"/>
</dbReference>
<dbReference type="OrthoDB" id="37730at2759"/>
<dbReference type="PANTHER" id="PTHR41813:SF2">
    <property type="entry name" value="REGULATOR PAB1642, PUTATIVE (AFU_ORTHOLOGUE AFUA_3G11955)-RELATED"/>
    <property type="match status" value="1"/>
</dbReference>
<keyword evidence="3" id="KW-1185">Reference proteome</keyword>
<name>R0IXH0_EXST2</name>
<evidence type="ECO:0000313" key="2">
    <source>
        <dbReference type="EMBL" id="EOA89276.1"/>
    </source>
</evidence>
<dbReference type="GeneID" id="19400312"/>
<evidence type="ECO:0000313" key="3">
    <source>
        <dbReference type="Proteomes" id="UP000016935"/>
    </source>
</evidence>
<dbReference type="SUPFAM" id="SSF48613">
    <property type="entry name" value="Heme oxygenase-like"/>
    <property type="match status" value="1"/>
</dbReference>
<dbReference type="CDD" id="cd19357">
    <property type="entry name" value="TenA_E_At3g16990-like"/>
    <property type="match status" value="1"/>
</dbReference>
<dbReference type="HOGENOM" id="CLU_055855_0_0_1"/>
<reference evidence="2 3" key="1">
    <citation type="journal article" date="2012" name="PLoS Pathog.">
        <title>Diverse lifestyles and strategies of plant pathogenesis encoded in the genomes of eighteen Dothideomycetes fungi.</title>
        <authorList>
            <person name="Ohm R.A."/>
            <person name="Feau N."/>
            <person name="Henrissat B."/>
            <person name="Schoch C.L."/>
            <person name="Horwitz B.A."/>
            <person name="Barry K.W."/>
            <person name="Condon B.J."/>
            <person name="Copeland A.C."/>
            <person name="Dhillon B."/>
            <person name="Glaser F."/>
            <person name="Hesse C.N."/>
            <person name="Kosti I."/>
            <person name="LaButti K."/>
            <person name="Lindquist E.A."/>
            <person name="Lucas S."/>
            <person name="Salamov A.A."/>
            <person name="Bradshaw R.E."/>
            <person name="Ciuffetti L."/>
            <person name="Hamelin R.C."/>
            <person name="Kema G.H.J."/>
            <person name="Lawrence C."/>
            <person name="Scott J.A."/>
            <person name="Spatafora J.W."/>
            <person name="Turgeon B.G."/>
            <person name="de Wit P.J.G.M."/>
            <person name="Zhong S."/>
            <person name="Goodwin S.B."/>
            <person name="Grigoriev I.V."/>
        </authorList>
    </citation>
    <scope>NUCLEOTIDE SEQUENCE [LARGE SCALE GENOMIC DNA]</scope>
    <source>
        <strain evidence="3">28A</strain>
    </source>
</reference>
<dbReference type="eggNOG" id="ENOG502QQ9D">
    <property type="taxonomic scope" value="Eukaryota"/>
</dbReference>
<sequence>MSTHHPGTWVANSSDQVDVTDAPWALTTHLLAINNQQMRRVTRHPFLERAAKGTLSKHLVAQWLSNDRQYIEGYISISQHTLNLLRSTHNSTTAPGAEPDIETRLITWLEAAIKNGERERDLFQEVADIYKIDMYPTPLQDNVKSEGLRRYEALFNSVTSQQPNSFIPWLEGAVLLWATEKIYYEAWTWARRQDTKGSPRSYENDLDGGAMRREFIPNWSNRVFLMFVEQLERIINEGVSLAVNRDAQRWIDVKSRADPIWRALLNAEEAFWPDIHGSECGLLEPGVQRREDGRMDGTTVRSTGDNEIVNEQQGGRAGDMPAMRNQQMVT</sequence>
<accession>R0IXH0</accession>
<dbReference type="InterPro" id="IPR053261">
    <property type="entry name" value="Polyketide-peptide_reg"/>
</dbReference>
<organism evidence="2 3">
    <name type="scientific">Exserohilum turcicum (strain 28A)</name>
    <name type="common">Northern leaf blight fungus</name>
    <name type="synonym">Setosphaeria turcica</name>
    <dbReference type="NCBI Taxonomy" id="671987"/>
    <lineage>
        <taxon>Eukaryota</taxon>
        <taxon>Fungi</taxon>
        <taxon>Dikarya</taxon>
        <taxon>Ascomycota</taxon>
        <taxon>Pezizomycotina</taxon>
        <taxon>Dothideomycetes</taxon>
        <taxon>Pleosporomycetidae</taxon>
        <taxon>Pleosporales</taxon>
        <taxon>Pleosporineae</taxon>
        <taxon>Pleosporaceae</taxon>
        <taxon>Exserohilum</taxon>
    </lineage>
</organism>
<reference evidence="2 3" key="2">
    <citation type="journal article" date="2013" name="PLoS Genet.">
        <title>Comparative genome structure, secondary metabolite, and effector coding capacity across Cochliobolus pathogens.</title>
        <authorList>
            <person name="Condon B.J."/>
            <person name="Leng Y."/>
            <person name="Wu D."/>
            <person name="Bushley K.E."/>
            <person name="Ohm R.A."/>
            <person name="Otillar R."/>
            <person name="Martin J."/>
            <person name="Schackwitz W."/>
            <person name="Grimwood J."/>
            <person name="MohdZainudin N."/>
            <person name="Xue C."/>
            <person name="Wang R."/>
            <person name="Manning V.A."/>
            <person name="Dhillon B."/>
            <person name="Tu Z.J."/>
            <person name="Steffenson B.J."/>
            <person name="Salamov A."/>
            <person name="Sun H."/>
            <person name="Lowry S."/>
            <person name="LaButti K."/>
            <person name="Han J."/>
            <person name="Copeland A."/>
            <person name="Lindquist E."/>
            <person name="Barry K."/>
            <person name="Schmutz J."/>
            <person name="Baker S.E."/>
            <person name="Ciuffetti L.M."/>
            <person name="Grigoriev I.V."/>
            <person name="Zhong S."/>
            <person name="Turgeon B.G."/>
        </authorList>
    </citation>
    <scope>NUCLEOTIDE SEQUENCE [LARGE SCALE GENOMIC DNA]</scope>
    <source>
        <strain evidence="3">28A</strain>
    </source>
</reference>
<dbReference type="InterPro" id="IPR016084">
    <property type="entry name" value="Haem_Oase-like_multi-hlx"/>
</dbReference>
<gene>
    <name evidence="2" type="ORF">SETTUDRAFT_167812</name>
</gene>
<dbReference type="Proteomes" id="UP000016935">
    <property type="component" value="Unassembled WGS sequence"/>
</dbReference>
<dbReference type="STRING" id="671987.R0IXH0"/>
<evidence type="ECO:0000256" key="1">
    <source>
        <dbReference type="SAM" id="MobiDB-lite"/>
    </source>
</evidence>
<feature type="compositionally biased region" description="Polar residues" evidence="1">
    <location>
        <begin position="299"/>
        <end position="313"/>
    </location>
</feature>
<dbReference type="Gene3D" id="1.20.910.10">
    <property type="entry name" value="Heme oxygenase-like"/>
    <property type="match status" value="1"/>
</dbReference>
<dbReference type="AlphaFoldDB" id="R0IXH0"/>
<dbReference type="EMBL" id="KB908515">
    <property type="protein sequence ID" value="EOA89276.1"/>
    <property type="molecule type" value="Genomic_DNA"/>
</dbReference>
<dbReference type="RefSeq" id="XP_008023096.1">
    <property type="nucleotide sequence ID" value="XM_008024905.1"/>
</dbReference>